<evidence type="ECO:0000256" key="3">
    <source>
        <dbReference type="ARBA" id="ARBA00023002"/>
    </source>
</evidence>
<evidence type="ECO:0000256" key="1">
    <source>
        <dbReference type="ARBA" id="ARBA00012612"/>
    </source>
</evidence>
<keyword evidence="3" id="KW-0560">Oxidoreductase</keyword>
<dbReference type="EC" id="1.8.1.8" evidence="1"/>
<organism evidence="9 10">
    <name type="scientific">Nitzschia inconspicua</name>
    <dbReference type="NCBI Taxonomy" id="303405"/>
    <lineage>
        <taxon>Eukaryota</taxon>
        <taxon>Sar</taxon>
        <taxon>Stramenopiles</taxon>
        <taxon>Ochrophyta</taxon>
        <taxon>Bacillariophyta</taxon>
        <taxon>Bacillariophyceae</taxon>
        <taxon>Bacillariophycidae</taxon>
        <taxon>Bacillariales</taxon>
        <taxon>Bacillariaceae</taxon>
        <taxon>Nitzschia</taxon>
    </lineage>
</organism>
<dbReference type="InterPro" id="IPR012336">
    <property type="entry name" value="Thioredoxin-like_fold"/>
</dbReference>
<sequence>MAPRKDKYEKNKATPKSSDSKAGVSNLERHLGKTLMVDVKSPPKPTAELLKGKKLVGFYFTSAWNGMGKEFTTKLAEFYKTCLSKDDMEIVYVSSDDTRNEFLETFAGMPWLAIDGDEDGTRIKHNLATHLKVFRLPSLVILNVDTGHFVTDNGRQQVQALFESSTAKEPDKHEMNVQRGRDLVEEWKTQEPEQLGHADTLFNKVYLTAIHFKKHPIYIVGIVLHLLFTNILRHIQQNPLLGMAMVYLLLTLGKEPLDKNIPYIPQKDGGGQVAGVTDPNAKKVA</sequence>
<evidence type="ECO:0000313" key="10">
    <source>
        <dbReference type="Proteomes" id="UP000693970"/>
    </source>
</evidence>
<evidence type="ECO:0000256" key="7">
    <source>
        <dbReference type="SAM" id="MobiDB-lite"/>
    </source>
</evidence>
<accession>A0A9K3PRV2</accession>
<name>A0A9K3PRV2_9STRA</name>
<comment type="catalytic activity">
    <reaction evidence="5">
        <text>[protein]-dithiol + NAD(+) = [protein]-disulfide + NADH + H(+)</text>
        <dbReference type="Rhea" id="RHEA:18749"/>
        <dbReference type="Rhea" id="RHEA-COMP:10593"/>
        <dbReference type="Rhea" id="RHEA-COMP:10594"/>
        <dbReference type="ChEBI" id="CHEBI:15378"/>
        <dbReference type="ChEBI" id="CHEBI:29950"/>
        <dbReference type="ChEBI" id="CHEBI:50058"/>
        <dbReference type="ChEBI" id="CHEBI:57540"/>
        <dbReference type="ChEBI" id="CHEBI:57945"/>
        <dbReference type="EC" id="1.8.1.8"/>
    </reaction>
</comment>
<feature type="domain" description="Thioredoxin-like fold" evidence="8">
    <location>
        <begin position="54"/>
        <end position="145"/>
    </location>
</feature>
<dbReference type="AlphaFoldDB" id="A0A9K3PRV2"/>
<protein>
    <recommendedName>
        <fullName evidence="1">protein-disulfide reductase</fullName>
        <ecNumber evidence="1">1.8.1.8</ecNumber>
    </recommendedName>
</protein>
<dbReference type="PANTHER" id="PTHR13871">
    <property type="entry name" value="THIOREDOXIN"/>
    <property type="match status" value="1"/>
</dbReference>
<evidence type="ECO:0000313" key="9">
    <source>
        <dbReference type="EMBL" id="KAG7357013.1"/>
    </source>
</evidence>
<feature type="region of interest" description="Disordered" evidence="7">
    <location>
        <begin position="1"/>
        <end position="25"/>
    </location>
</feature>
<keyword evidence="2" id="KW-0677">Repeat</keyword>
<dbReference type="Proteomes" id="UP000693970">
    <property type="component" value="Unassembled WGS sequence"/>
</dbReference>
<evidence type="ECO:0000256" key="4">
    <source>
        <dbReference type="ARBA" id="ARBA00023027"/>
    </source>
</evidence>
<feature type="compositionally biased region" description="Basic and acidic residues" evidence="7">
    <location>
        <begin position="1"/>
        <end position="12"/>
    </location>
</feature>
<proteinExistence type="predicted"/>
<dbReference type="InterPro" id="IPR052259">
    <property type="entry name" value="Nucleoredoxin-like"/>
</dbReference>
<evidence type="ECO:0000256" key="2">
    <source>
        <dbReference type="ARBA" id="ARBA00022737"/>
    </source>
</evidence>
<comment type="catalytic activity">
    <reaction evidence="6">
        <text>[protein]-dithiol + NADP(+) = [protein]-disulfide + NADPH + H(+)</text>
        <dbReference type="Rhea" id="RHEA:18753"/>
        <dbReference type="Rhea" id="RHEA-COMP:10593"/>
        <dbReference type="Rhea" id="RHEA-COMP:10594"/>
        <dbReference type="ChEBI" id="CHEBI:15378"/>
        <dbReference type="ChEBI" id="CHEBI:29950"/>
        <dbReference type="ChEBI" id="CHEBI:50058"/>
        <dbReference type="ChEBI" id="CHEBI:57783"/>
        <dbReference type="ChEBI" id="CHEBI:58349"/>
        <dbReference type="EC" id="1.8.1.8"/>
    </reaction>
</comment>
<dbReference type="Pfam" id="PF13905">
    <property type="entry name" value="Thioredoxin_8"/>
    <property type="match status" value="1"/>
</dbReference>
<evidence type="ECO:0000259" key="8">
    <source>
        <dbReference type="Pfam" id="PF13905"/>
    </source>
</evidence>
<evidence type="ECO:0000256" key="6">
    <source>
        <dbReference type="ARBA" id="ARBA00047804"/>
    </source>
</evidence>
<reference evidence="9" key="1">
    <citation type="journal article" date="2021" name="Sci. Rep.">
        <title>Diploid genomic architecture of Nitzschia inconspicua, an elite biomass production diatom.</title>
        <authorList>
            <person name="Oliver A."/>
            <person name="Podell S."/>
            <person name="Pinowska A."/>
            <person name="Traller J.C."/>
            <person name="Smith S.R."/>
            <person name="McClure R."/>
            <person name="Beliaev A."/>
            <person name="Bohutskyi P."/>
            <person name="Hill E.A."/>
            <person name="Rabines A."/>
            <person name="Zheng H."/>
            <person name="Allen L.Z."/>
            <person name="Kuo A."/>
            <person name="Grigoriev I.V."/>
            <person name="Allen A.E."/>
            <person name="Hazlebeck D."/>
            <person name="Allen E.E."/>
        </authorList>
    </citation>
    <scope>NUCLEOTIDE SEQUENCE</scope>
    <source>
        <strain evidence="9">Hildebrandi</strain>
    </source>
</reference>
<reference evidence="9" key="2">
    <citation type="submission" date="2021-04" db="EMBL/GenBank/DDBJ databases">
        <authorList>
            <person name="Podell S."/>
        </authorList>
    </citation>
    <scope>NUCLEOTIDE SEQUENCE</scope>
    <source>
        <strain evidence="9">Hildebrandi</strain>
    </source>
</reference>
<dbReference type="PANTHER" id="PTHR13871:SF96">
    <property type="entry name" value="THIOREDOXIN DOMAIN-CONTAINING PROTEIN"/>
    <property type="match status" value="1"/>
</dbReference>
<keyword evidence="4" id="KW-0520">NAD</keyword>
<dbReference type="GO" id="GO:0047134">
    <property type="term" value="F:protein-disulfide reductase [NAD(P)H] activity"/>
    <property type="evidence" value="ECO:0007669"/>
    <property type="project" value="UniProtKB-EC"/>
</dbReference>
<dbReference type="OrthoDB" id="409136at2759"/>
<dbReference type="EMBL" id="JAGRRH010000015">
    <property type="protein sequence ID" value="KAG7357013.1"/>
    <property type="molecule type" value="Genomic_DNA"/>
</dbReference>
<evidence type="ECO:0000256" key="5">
    <source>
        <dbReference type="ARBA" id="ARBA00047388"/>
    </source>
</evidence>
<gene>
    <name evidence="9" type="ORF">IV203_001701</name>
</gene>
<keyword evidence="10" id="KW-1185">Reference proteome</keyword>
<comment type="caution">
    <text evidence="9">The sequence shown here is derived from an EMBL/GenBank/DDBJ whole genome shotgun (WGS) entry which is preliminary data.</text>
</comment>